<proteinExistence type="predicted"/>
<protein>
    <submittedName>
        <fullName evidence="1">Uncharacterized protein</fullName>
    </submittedName>
</protein>
<reference evidence="1" key="1">
    <citation type="submission" date="2014-09" db="EMBL/GenBank/DDBJ databases">
        <authorList>
            <person name="Magalhaes I.L.F."/>
            <person name="Oliveira U."/>
            <person name="Santos F.R."/>
            <person name="Vidigal T.H.D.A."/>
            <person name="Brescovit A.D."/>
            <person name="Santos A.J."/>
        </authorList>
    </citation>
    <scope>NUCLEOTIDE SEQUENCE</scope>
    <source>
        <tissue evidence="1">Shoot tissue taken approximately 20 cm above the soil surface</tissue>
    </source>
</reference>
<dbReference type="EMBL" id="GBRH01178437">
    <property type="protein sequence ID" value="JAE19459.1"/>
    <property type="molecule type" value="Transcribed_RNA"/>
</dbReference>
<accession>A0A0A9G7L1</accession>
<evidence type="ECO:0000313" key="1">
    <source>
        <dbReference type="EMBL" id="JAE19459.1"/>
    </source>
</evidence>
<dbReference type="AlphaFoldDB" id="A0A0A9G7L1"/>
<organism evidence="1">
    <name type="scientific">Arundo donax</name>
    <name type="common">Giant reed</name>
    <name type="synonym">Donax arundinaceus</name>
    <dbReference type="NCBI Taxonomy" id="35708"/>
    <lineage>
        <taxon>Eukaryota</taxon>
        <taxon>Viridiplantae</taxon>
        <taxon>Streptophyta</taxon>
        <taxon>Embryophyta</taxon>
        <taxon>Tracheophyta</taxon>
        <taxon>Spermatophyta</taxon>
        <taxon>Magnoliopsida</taxon>
        <taxon>Liliopsida</taxon>
        <taxon>Poales</taxon>
        <taxon>Poaceae</taxon>
        <taxon>PACMAD clade</taxon>
        <taxon>Arundinoideae</taxon>
        <taxon>Arundineae</taxon>
        <taxon>Arundo</taxon>
    </lineage>
</organism>
<sequence>MEERSRGRSRAMTFMTSSVAAAFLKYVTPPRPISPDKHDNITCACRHRRCSDSRRQARYPACKSSTLSATDCAYCLNGQTANC</sequence>
<reference evidence="1" key="2">
    <citation type="journal article" date="2015" name="Data Brief">
        <title>Shoot transcriptome of the giant reed, Arundo donax.</title>
        <authorList>
            <person name="Barrero R.A."/>
            <person name="Guerrero F.D."/>
            <person name="Moolhuijzen P."/>
            <person name="Goolsby J.A."/>
            <person name="Tidwell J."/>
            <person name="Bellgard S.E."/>
            <person name="Bellgard M.I."/>
        </authorList>
    </citation>
    <scope>NUCLEOTIDE SEQUENCE</scope>
    <source>
        <tissue evidence="1">Shoot tissue taken approximately 20 cm above the soil surface</tissue>
    </source>
</reference>
<name>A0A0A9G7L1_ARUDO</name>